<reference evidence="1 2" key="1">
    <citation type="submission" date="2019-03" db="EMBL/GenBank/DDBJ databases">
        <authorList>
            <consortium name="Pathogen Informatics"/>
        </authorList>
    </citation>
    <scope>NUCLEOTIDE SEQUENCE [LARGE SCALE GENOMIC DNA]</scope>
    <source>
        <strain evidence="1 2">NCTC10974</strain>
    </source>
</reference>
<organism evidence="1 2">
    <name type="scientific">Escherichia coli</name>
    <dbReference type="NCBI Taxonomy" id="562"/>
    <lineage>
        <taxon>Bacteria</taxon>
        <taxon>Pseudomonadati</taxon>
        <taxon>Pseudomonadota</taxon>
        <taxon>Gammaproteobacteria</taxon>
        <taxon>Enterobacterales</taxon>
        <taxon>Enterobacteriaceae</taxon>
        <taxon>Escherichia</taxon>
    </lineage>
</organism>
<evidence type="ECO:0000313" key="1">
    <source>
        <dbReference type="EMBL" id="VFT72090.1"/>
    </source>
</evidence>
<dbReference type="Proteomes" id="UP000358010">
    <property type="component" value="Unassembled WGS sequence"/>
</dbReference>
<sequence>MSQIIKKKTSNTRWISTDEEQLMKDVYHNSPETGITRISYNLQIISDEEKNHMLDSELLPITRLIHENNGLQ</sequence>
<gene>
    <name evidence="1" type="ORF">NCTC10974_05765</name>
</gene>
<name>A0A485JPR4_ECOLX</name>
<proteinExistence type="predicted"/>
<dbReference type="EMBL" id="CAADJZ010000002">
    <property type="protein sequence ID" value="VFT72090.1"/>
    <property type="molecule type" value="Genomic_DNA"/>
</dbReference>
<accession>A0A485JPR4</accession>
<dbReference type="AlphaFoldDB" id="A0A485JPR4"/>
<evidence type="ECO:0000313" key="2">
    <source>
        <dbReference type="Proteomes" id="UP000358010"/>
    </source>
</evidence>
<protein>
    <submittedName>
        <fullName evidence="1">Putative type VI secretion protein</fullName>
    </submittedName>
</protein>